<evidence type="ECO:0000256" key="4">
    <source>
        <dbReference type="ARBA" id="ARBA00023136"/>
    </source>
</evidence>
<name>A0A939H847_9CLOT</name>
<keyword evidence="8" id="KW-1185">Reference proteome</keyword>
<evidence type="ECO:0000256" key="1">
    <source>
        <dbReference type="ARBA" id="ARBA00004127"/>
    </source>
</evidence>
<evidence type="ECO:0000256" key="3">
    <source>
        <dbReference type="ARBA" id="ARBA00022989"/>
    </source>
</evidence>
<reference evidence="7" key="1">
    <citation type="submission" date="2021-03" db="EMBL/GenBank/DDBJ databases">
        <title>Proteiniclasticum marinus sp. nov., isolated from tidal flat sediment.</title>
        <authorList>
            <person name="Namirimu T."/>
            <person name="Yang J.-A."/>
            <person name="Yang S.-H."/>
            <person name="Kim Y.-J."/>
            <person name="Kwon K.K."/>
        </authorList>
    </citation>
    <scope>NUCLEOTIDE SEQUENCE</scope>
    <source>
        <strain evidence="7">SCR006</strain>
    </source>
</reference>
<dbReference type="AlphaFoldDB" id="A0A939H847"/>
<dbReference type="InterPro" id="IPR010652">
    <property type="entry name" value="DUF1232"/>
</dbReference>
<keyword evidence="5" id="KW-0175">Coiled coil</keyword>
<evidence type="ECO:0000256" key="2">
    <source>
        <dbReference type="ARBA" id="ARBA00022692"/>
    </source>
</evidence>
<dbReference type="EMBL" id="JAFNJU010000002">
    <property type="protein sequence ID" value="MBO1264244.1"/>
    <property type="molecule type" value="Genomic_DNA"/>
</dbReference>
<gene>
    <name evidence="7" type="ORF">J3A84_04190</name>
</gene>
<evidence type="ECO:0000313" key="7">
    <source>
        <dbReference type="EMBL" id="MBO1264244.1"/>
    </source>
</evidence>
<sequence length="364" mass="41755">MRVTSVTTTLSAEDIMYDLKTLVETKVPELTFKDVKLEDNFIQIEGSFKKIINIPFLAKVRILSVFNNILTLKIERIKVLKVGIPKFILNIASKTAAKKASEMGLTYENKALSVNIDEALQQVPHVHLEVEHFLMENGILSLRLKGIEADIDAMQEEAGKDQEEEERLKREEEERKLAEFNRKLGLLDRTEDSYTDFRYKILEKVPYDKKNLAKYAFILPDMYALALRLMKDKRVAKRDKVLIAFTFGYPLVPADIIPSKVPVLGKMDDLAILFFGSSYILNKIPVPILVQHWQGELATLKLVQDNIQKIVNFTPAKTLNQVYGLIDENLEKRRKSYLSDEAYLIPDEEVKPVDLDPIFEPALK</sequence>
<evidence type="ECO:0000259" key="6">
    <source>
        <dbReference type="Pfam" id="PF06803"/>
    </source>
</evidence>
<proteinExistence type="predicted"/>
<dbReference type="Pfam" id="PF06803">
    <property type="entry name" value="DUF1232"/>
    <property type="match status" value="1"/>
</dbReference>
<accession>A0A939H847</accession>
<dbReference type="Proteomes" id="UP000664218">
    <property type="component" value="Unassembled WGS sequence"/>
</dbReference>
<comment type="subcellular location">
    <subcellularLocation>
        <location evidence="1">Endomembrane system</location>
        <topology evidence="1">Multi-pass membrane protein</topology>
    </subcellularLocation>
</comment>
<comment type="caution">
    <text evidence="7">The sequence shown here is derived from an EMBL/GenBank/DDBJ whole genome shotgun (WGS) entry which is preliminary data.</text>
</comment>
<organism evidence="7 8">
    <name type="scientific">Proteiniclasticum aestuarii</name>
    <dbReference type="NCBI Taxonomy" id="2817862"/>
    <lineage>
        <taxon>Bacteria</taxon>
        <taxon>Bacillati</taxon>
        <taxon>Bacillota</taxon>
        <taxon>Clostridia</taxon>
        <taxon>Eubacteriales</taxon>
        <taxon>Clostridiaceae</taxon>
        <taxon>Proteiniclasticum</taxon>
    </lineage>
</organism>
<feature type="coiled-coil region" evidence="5">
    <location>
        <begin position="144"/>
        <end position="190"/>
    </location>
</feature>
<evidence type="ECO:0000256" key="5">
    <source>
        <dbReference type="SAM" id="Coils"/>
    </source>
</evidence>
<keyword evidence="4" id="KW-0472">Membrane</keyword>
<dbReference type="RefSeq" id="WP_207598757.1">
    <property type="nucleotide sequence ID" value="NZ_JAFNJU010000002.1"/>
</dbReference>
<evidence type="ECO:0000313" key="8">
    <source>
        <dbReference type="Proteomes" id="UP000664218"/>
    </source>
</evidence>
<keyword evidence="2" id="KW-0812">Transmembrane</keyword>
<keyword evidence="3" id="KW-1133">Transmembrane helix</keyword>
<protein>
    <submittedName>
        <fullName evidence="7">DUF1232 domain-containing protein</fullName>
    </submittedName>
</protein>
<feature type="domain" description="DUF1232" evidence="6">
    <location>
        <begin position="240"/>
        <end position="275"/>
    </location>
</feature>
<dbReference type="GO" id="GO:0012505">
    <property type="term" value="C:endomembrane system"/>
    <property type="evidence" value="ECO:0007669"/>
    <property type="project" value="UniProtKB-SubCell"/>
</dbReference>